<dbReference type="AlphaFoldDB" id="A0A9D1KL53"/>
<organism evidence="1 2">
    <name type="scientific">Candidatus Avipropionibacterium avicola</name>
    <dbReference type="NCBI Taxonomy" id="2840701"/>
    <lineage>
        <taxon>Bacteria</taxon>
        <taxon>Bacillati</taxon>
        <taxon>Actinomycetota</taxon>
        <taxon>Actinomycetes</taxon>
        <taxon>Propionibacteriales</taxon>
        <taxon>Propionibacteriaceae</taxon>
        <taxon>Propionibacteriaceae incertae sedis</taxon>
        <taxon>Candidatus Avipropionibacterium</taxon>
    </lineage>
</organism>
<sequence>MRTSRRGIVAAVWALPVLAAGLPTLLTSTTHRTTASLAVSASSVVAVDAVTRAHPKGRDAAVLREGYGRGRLPHSVTVTNDRTGSQWFRLRVLDDLTDFRVTVDGGLATPVSRRGFGAPFLLGPASGAQGSRTLSLSYRTAAELPYSRSTSLLGPTQPDQFRRVRIAISVQRFEGSGTPSSEADDHGWALVAGGMIFVAGTLWRTRMARVDFTVTSPTGDSLALHPPIRHSR</sequence>
<reference evidence="1" key="1">
    <citation type="submission" date="2020-10" db="EMBL/GenBank/DDBJ databases">
        <authorList>
            <person name="Gilroy R."/>
        </authorList>
    </citation>
    <scope>NUCLEOTIDE SEQUENCE</scope>
    <source>
        <strain evidence="1">ChiGjej1B1-24693</strain>
    </source>
</reference>
<dbReference type="Proteomes" id="UP000886842">
    <property type="component" value="Unassembled WGS sequence"/>
</dbReference>
<protein>
    <submittedName>
        <fullName evidence="1">Uncharacterized protein</fullName>
    </submittedName>
</protein>
<proteinExistence type="predicted"/>
<evidence type="ECO:0000313" key="1">
    <source>
        <dbReference type="EMBL" id="HIT74056.1"/>
    </source>
</evidence>
<dbReference type="EMBL" id="DVLP01000019">
    <property type="protein sequence ID" value="HIT74056.1"/>
    <property type="molecule type" value="Genomic_DNA"/>
</dbReference>
<reference evidence="1" key="2">
    <citation type="journal article" date="2021" name="PeerJ">
        <title>Extensive microbial diversity within the chicken gut microbiome revealed by metagenomics and culture.</title>
        <authorList>
            <person name="Gilroy R."/>
            <person name="Ravi A."/>
            <person name="Getino M."/>
            <person name="Pursley I."/>
            <person name="Horton D.L."/>
            <person name="Alikhan N.F."/>
            <person name="Baker D."/>
            <person name="Gharbi K."/>
            <person name="Hall N."/>
            <person name="Watson M."/>
            <person name="Adriaenssens E.M."/>
            <person name="Foster-Nyarko E."/>
            <person name="Jarju S."/>
            <person name="Secka A."/>
            <person name="Antonio M."/>
            <person name="Oren A."/>
            <person name="Chaudhuri R.R."/>
            <person name="La Ragione R."/>
            <person name="Hildebrand F."/>
            <person name="Pallen M.J."/>
        </authorList>
    </citation>
    <scope>NUCLEOTIDE SEQUENCE</scope>
    <source>
        <strain evidence="1">ChiGjej1B1-24693</strain>
    </source>
</reference>
<comment type="caution">
    <text evidence="1">The sequence shown here is derived from an EMBL/GenBank/DDBJ whole genome shotgun (WGS) entry which is preliminary data.</text>
</comment>
<name>A0A9D1KL53_9ACTN</name>
<gene>
    <name evidence="1" type="ORF">IAA98_00545</name>
</gene>
<evidence type="ECO:0000313" key="2">
    <source>
        <dbReference type="Proteomes" id="UP000886842"/>
    </source>
</evidence>
<accession>A0A9D1KL53</accession>